<feature type="region of interest" description="Disordered" evidence="6">
    <location>
        <begin position="216"/>
        <end position="245"/>
    </location>
</feature>
<dbReference type="PIRSF" id="PIRSF017179">
    <property type="entry name" value="RISC-Tudor-SN"/>
    <property type="match status" value="1"/>
</dbReference>
<dbReference type="STRING" id="88036.D8QXD4"/>
<dbReference type="SUPFAM" id="SSF50199">
    <property type="entry name" value="Staphylococcal nuclease"/>
    <property type="match status" value="5"/>
</dbReference>
<dbReference type="Gramene" id="EFJ35031">
    <property type="protein sequence ID" value="EFJ35031"/>
    <property type="gene ID" value="SELMODRAFT_165776"/>
</dbReference>
<dbReference type="InterPro" id="IPR047395">
    <property type="entry name" value="Tudor_AtTudor1-like"/>
</dbReference>
<dbReference type="CDD" id="cd20443">
    <property type="entry name" value="Tudor_AtTudor1-like"/>
    <property type="match status" value="1"/>
</dbReference>
<dbReference type="SMART" id="SM00333">
    <property type="entry name" value="TUDOR"/>
    <property type="match status" value="1"/>
</dbReference>
<dbReference type="FunFam" id="2.40.50.90:FF:000010">
    <property type="entry name" value="Ribonuclease"/>
    <property type="match status" value="1"/>
</dbReference>
<evidence type="ECO:0000256" key="3">
    <source>
        <dbReference type="ARBA" id="ARBA00022553"/>
    </source>
</evidence>
<keyword evidence="2 5" id="KW-0963">Cytoplasm</keyword>
<dbReference type="KEGG" id="smo:SELMODRAFT_165776"/>
<feature type="region of interest" description="Disordered" evidence="6">
    <location>
        <begin position="927"/>
        <end position="947"/>
    </location>
</feature>
<protein>
    <recommendedName>
        <fullName evidence="5">Ribonuclease</fullName>
    </recommendedName>
</protein>
<dbReference type="OMA" id="AGMFYVQ"/>
<dbReference type="AlphaFoldDB" id="D8QXD4"/>
<evidence type="ECO:0000256" key="5">
    <source>
        <dbReference type="PIRNR" id="PIRNR017179"/>
    </source>
</evidence>
<keyword evidence="3" id="KW-0597">Phosphoprotein</keyword>
<feature type="domain" description="TNase-like" evidence="8">
    <location>
        <begin position="557"/>
        <end position="683"/>
    </location>
</feature>
<dbReference type="Pfam" id="PF00565">
    <property type="entry name" value="SNase"/>
    <property type="match status" value="3"/>
</dbReference>
<dbReference type="GO" id="GO:0031332">
    <property type="term" value="C:RNAi effector complex"/>
    <property type="evidence" value="ECO:0007669"/>
    <property type="project" value="InterPro"/>
</dbReference>
<dbReference type="Pfam" id="PF00567">
    <property type="entry name" value="TUDOR"/>
    <property type="match status" value="1"/>
</dbReference>
<dbReference type="Proteomes" id="UP000001514">
    <property type="component" value="Unassembled WGS sequence"/>
</dbReference>
<sequence length="947" mass="103525">MAGWFKGTVKAVPSGDSLVIMGTAKEGIPPEKSITLSSLMAPRLARRDTSDEPFAWDSREFLRNKCIGKEVTFKVDYAVANLNNREFGSVFMDDANVALAVASAGWAKVRQGAEKSPFIEELLKAEEQARQQGLGIWNKVRNGGAGERSIRSIPPSAIGDTSTFDARALLESSKGKPLRAFVEQVRDGSSFRVYLLPSFQFVQVHLAGVQAPSMGRRVAPASAGGGGDAKDAENGEAGEGAAAPTTLTTAQKLAASTNLEAPEEWAREAKHFTECRILHREVIIVLEGTDKFNTLFGSVKYKETVDLALELLQQGLAKYAEWSANMLEEDEKRRLKAAELQAKKDRLRLFAGFVPQINTKAIKNDVFTGQVIEVTSADCIVVADDAIPLGRPNWDRRVNLSSIQAPKRTDAEARFREAKEFLRSRLIGQQVRVFMEYSRTITTDSEAGGTRLLEFGSVFLSSAPQGAEVFEPPLPGQPEGFNVAELVLANGHAQVVRHRDFDDRSHYYDNLVAAERKSQKPGKKGTPPSAPAHINDLTMALLASKARQFLPFLQRARRLSAVVDFVLSGHRYKLFVPKETCLIFFSLSGVRCPGKGEPYSDEALAFMRRRVSQRDVEIEVETADRTGTFLGSLYEGKVNVGIGLLEAGLAKLQPGFAERITDGHLLMQAEEHARTQRLKIWENVSDDGESEKQSTDKPSKQEVLQVQVTQVLAGGSFYVQEVSDTRASSIQQQLESLSLSEKAAPAGFTPERGQLVLANYDGAWYRGLVVNAPKAGKGEYEVFYIDYGNQEVVPLSQLRPIDPSVAGTPGLAQWCSLAHVRVPGEGEEFCEEAAEFICTSKTMMAKVEGRDASGGKVKGQGSGTRLIVTLVDVDTSMSVNAGLLEAGLARVDKAGKWDSKEKRAALEVLAEHQEKARKARLNIWQYGDVDGSDDEDKGPGARRGGRK</sequence>
<evidence type="ECO:0000259" key="8">
    <source>
        <dbReference type="PROSITE" id="PS50830"/>
    </source>
</evidence>
<dbReference type="PANTHER" id="PTHR12302">
    <property type="entry name" value="EBNA2 BINDING PROTEIN P100"/>
    <property type="match status" value="1"/>
</dbReference>
<dbReference type="eggNOG" id="KOG2039">
    <property type="taxonomic scope" value="Eukaryota"/>
</dbReference>
<dbReference type="FunCoup" id="D8QXD4">
    <property type="interactions" value="5185"/>
</dbReference>
<evidence type="ECO:0000256" key="6">
    <source>
        <dbReference type="SAM" id="MobiDB-lite"/>
    </source>
</evidence>
<dbReference type="HOGENOM" id="CLU_005966_2_0_1"/>
<dbReference type="GO" id="GO:0004518">
    <property type="term" value="F:nuclease activity"/>
    <property type="evidence" value="ECO:0000318"/>
    <property type="project" value="GO_Central"/>
</dbReference>
<name>D8QXD4_SELML</name>
<dbReference type="SMART" id="SM00318">
    <property type="entry name" value="SNc"/>
    <property type="match status" value="4"/>
</dbReference>
<dbReference type="FunFam" id="2.40.50.90:FF:000018">
    <property type="entry name" value="Ribonuclease"/>
    <property type="match status" value="1"/>
</dbReference>
<dbReference type="InterPro" id="IPR035437">
    <property type="entry name" value="SNase_OB-fold_sf"/>
</dbReference>
<evidence type="ECO:0000259" key="7">
    <source>
        <dbReference type="PROSITE" id="PS50304"/>
    </source>
</evidence>
<comment type="subcellular location">
    <subcellularLocation>
        <location evidence="1 5">Cytoplasm</location>
    </subcellularLocation>
</comment>
<dbReference type="GO" id="GO:0006402">
    <property type="term" value="P:mRNA catabolic process"/>
    <property type="evidence" value="ECO:0000318"/>
    <property type="project" value="GO_Central"/>
</dbReference>
<dbReference type="PANTHER" id="PTHR12302:SF2">
    <property type="entry name" value="STAPHYLOCOCCAL NUCLEASE DOMAIN-CONTAINING PROTEIN 1"/>
    <property type="match status" value="1"/>
</dbReference>
<dbReference type="InterPro" id="IPR002999">
    <property type="entry name" value="Tudor"/>
</dbReference>
<dbReference type="InterPro" id="IPR016685">
    <property type="entry name" value="Silence_cplx_Nase-comp_TudorSN"/>
</dbReference>
<dbReference type="Gene3D" id="2.40.50.90">
    <property type="match status" value="5"/>
</dbReference>
<feature type="domain" description="TNase-like" evidence="8">
    <location>
        <begin position="176"/>
        <end position="352"/>
    </location>
</feature>
<dbReference type="GO" id="GO:0005634">
    <property type="term" value="C:nucleus"/>
    <property type="evidence" value="ECO:0000318"/>
    <property type="project" value="GO_Central"/>
</dbReference>
<dbReference type="PROSITE" id="PS50304">
    <property type="entry name" value="TUDOR"/>
    <property type="match status" value="1"/>
</dbReference>
<evidence type="ECO:0000256" key="1">
    <source>
        <dbReference type="ARBA" id="ARBA00004496"/>
    </source>
</evidence>
<dbReference type="SUPFAM" id="SSF63748">
    <property type="entry name" value="Tudor/PWWP/MBT"/>
    <property type="match status" value="1"/>
</dbReference>
<evidence type="ECO:0000313" key="9">
    <source>
        <dbReference type="EMBL" id="EFJ35031.1"/>
    </source>
</evidence>
<comment type="function">
    <text evidence="5">Cytoprotective ribonuclease (RNase) required for resistance to abiotic stresses, acting as a positive regulator of mRNA decapping during stress.</text>
</comment>
<dbReference type="InParanoid" id="D8QXD4"/>
<feature type="domain" description="Tudor" evidence="7">
    <location>
        <begin position="749"/>
        <end position="808"/>
    </location>
</feature>
<dbReference type="EMBL" id="GL377568">
    <property type="protein sequence ID" value="EFJ35031.1"/>
    <property type="molecule type" value="Genomic_DNA"/>
</dbReference>
<dbReference type="Gene3D" id="2.30.30.140">
    <property type="match status" value="1"/>
</dbReference>
<evidence type="ECO:0000313" key="10">
    <source>
        <dbReference type="Proteomes" id="UP000001514"/>
    </source>
</evidence>
<reference evidence="9 10" key="1">
    <citation type="journal article" date="2011" name="Science">
        <title>The Selaginella genome identifies genetic changes associated with the evolution of vascular plants.</title>
        <authorList>
            <person name="Banks J.A."/>
            <person name="Nishiyama T."/>
            <person name="Hasebe M."/>
            <person name="Bowman J.L."/>
            <person name="Gribskov M."/>
            <person name="dePamphilis C."/>
            <person name="Albert V.A."/>
            <person name="Aono N."/>
            <person name="Aoyama T."/>
            <person name="Ambrose B.A."/>
            <person name="Ashton N.W."/>
            <person name="Axtell M.J."/>
            <person name="Barker E."/>
            <person name="Barker M.S."/>
            <person name="Bennetzen J.L."/>
            <person name="Bonawitz N.D."/>
            <person name="Chapple C."/>
            <person name="Cheng C."/>
            <person name="Correa L.G."/>
            <person name="Dacre M."/>
            <person name="DeBarry J."/>
            <person name="Dreyer I."/>
            <person name="Elias M."/>
            <person name="Engstrom E.M."/>
            <person name="Estelle M."/>
            <person name="Feng L."/>
            <person name="Finet C."/>
            <person name="Floyd S.K."/>
            <person name="Frommer W.B."/>
            <person name="Fujita T."/>
            <person name="Gramzow L."/>
            <person name="Gutensohn M."/>
            <person name="Harholt J."/>
            <person name="Hattori M."/>
            <person name="Heyl A."/>
            <person name="Hirai T."/>
            <person name="Hiwatashi Y."/>
            <person name="Ishikawa M."/>
            <person name="Iwata M."/>
            <person name="Karol K.G."/>
            <person name="Koehler B."/>
            <person name="Kolukisaoglu U."/>
            <person name="Kubo M."/>
            <person name="Kurata T."/>
            <person name="Lalonde S."/>
            <person name="Li K."/>
            <person name="Li Y."/>
            <person name="Litt A."/>
            <person name="Lyons E."/>
            <person name="Manning G."/>
            <person name="Maruyama T."/>
            <person name="Michael T.P."/>
            <person name="Mikami K."/>
            <person name="Miyazaki S."/>
            <person name="Morinaga S."/>
            <person name="Murata T."/>
            <person name="Mueller-Roeber B."/>
            <person name="Nelson D.R."/>
            <person name="Obara M."/>
            <person name="Oguri Y."/>
            <person name="Olmstead R.G."/>
            <person name="Onodera N."/>
            <person name="Petersen B.L."/>
            <person name="Pils B."/>
            <person name="Prigge M."/>
            <person name="Rensing S.A."/>
            <person name="Riano-Pachon D.M."/>
            <person name="Roberts A.W."/>
            <person name="Sato Y."/>
            <person name="Scheller H.V."/>
            <person name="Schulz B."/>
            <person name="Schulz C."/>
            <person name="Shakirov E.V."/>
            <person name="Shibagaki N."/>
            <person name="Shinohara N."/>
            <person name="Shippen D.E."/>
            <person name="Soerensen I."/>
            <person name="Sotooka R."/>
            <person name="Sugimoto N."/>
            <person name="Sugita M."/>
            <person name="Sumikawa N."/>
            <person name="Tanurdzic M."/>
            <person name="Theissen G."/>
            <person name="Ulvskov P."/>
            <person name="Wakazuki S."/>
            <person name="Weng J.K."/>
            <person name="Willats W.W."/>
            <person name="Wipf D."/>
            <person name="Wolf P.G."/>
            <person name="Yang L."/>
            <person name="Zimmer A.D."/>
            <person name="Zhu Q."/>
            <person name="Mitros T."/>
            <person name="Hellsten U."/>
            <person name="Loque D."/>
            <person name="Otillar R."/>
            <person name="Salamov A."/>
            <person name="Schmutz J."/>
            <person name="Shapiro H."/>
            <person name="Lindquist E."/>
            <person name="Lucas S."/>
            <person name="Rokhsar D."/>
            <person name="Grigoriev I.V."/>
        </authorList>
    </citation>
    <scope>NUCLEOTIDE SEQUENCE [LARGE SCALE GENOMIC DNA]</scope>
</reference>
<evidence type="ECO:0000256" key="2">
    <source>
        <dbReference type="ARBA" id="ARBA00022490"/>
    </source>
</evidence>
<gene>
    <name evidence="9" type="ORF">SELMODRAFT_165776</name>
</gene>
<feature type="domain" description="TNase-like" evidence="8">
    <location>
        <begin position="3"/>
        <end position="139"/>
    </location>
</feature>
<proteinExistence type="predicted"/>
<keyword evidence="4" id="KW-0677">Repeat</keyword>
<organism evidence="10">
    <name type="scientific">Selaginella moellendorffii</name>
    <name type="common">Spikemoss</name>
    <dbReference type="NCBI Taxonomy" id="88036"/>
    <lineage>
        <taxon>Eukaryota</taxon>
        <taxon>Viridiplantae</taxon>
        <taxon>Streptophyta</taxon>
        <taxon>Embryophyta</taxon>
        <taxon>Tracheophyta</taxon>
        <taxon>Lycopodiopsida</taxon>
        <taxon>Selaginellales</taxon>
        <taxon>Selaginellaceae</taxon>
        <taxon>Selaginella</taxon>
    </lineage>
</organism>
<feature type="domain" description="TNase-like" evidence="8">
    <location>
        <begin position="365"/>
        <end position="520"/>
    </location>
</feature>
<dbReference type="GO" id="GO:0005829">
    <property type="term" value="C:cytosol"/>
    <property type="evidence" value="ECO:0000318"/>
    <property type="project" value="GO_Central"/>
</dbReference>
<evidence type="ECO:0000256" key="4">
    <source>
        <dbReference type="ARBA" id="ARBA00022737"/>
    </source>
</evidence>
<accession>D8QXD4</accession>
<keyword evidence="10" id="KW-1185">Reference proteome</keyword>
<dbReference type="InterPro" id="IPR016071">
    <property type="entry name" value="Staphylococal_nuclease_OB-fold"/>
</dbReference>
<dbReference type="GO" id="GO:0003723">
    <property type="term" value="F:RNA binding"/>
    <property type="evidence" value="ECO:0000318"/>
    <property type="project" value="GO_Central"/>
</dbReference>
<dbReference type="GO" id="GO:0031047">
    <property type="term" value="P:regulatory ncRNA-mediated gene silencing"/>
    <property type="evidence" value="ECO:0007669"/>
    <property type="project" value="UniProtKB-UniRule"/>
</dbReference>
<dbReference type="FunFam" id="2.30.30.140:FF:000018">
    <property type="entry name" value="Serine/threonine-protein kinase 31"/>
    <property type="match status" value="1"/>
</dbReference>
<dbReference type="PROSITE" id="PS50830">
    <property type="entry name" value="TNASE_3"/>
    <property type="match status" value="4"/>
</dbReference>